<proteinExistence type="predicted"/>
<dbReference type="AlphaFoldDB" id="A0A502CW64"/>
<keyword evidence="3" id="KW-1185">Reference proteome</keyword>
<reference evidence="2 3" key="1">
    <citation type="journal article" date="2019" name="Environ. Microbiol.">
        <title>Species interactions and distinct microbial communities in high Arctic permafrost affected cryosols are associated with the CH4 and CO2 gas fluxes.</title>
        <authorList>
            <person name="Altshuler I."/>
            <person name="Hamel J."/>
            <person name="Turney S."/>
            <person name="Magnuson E."/>
            <person name="Levesque R."/>
            <person name="Greer C."/>
            <person name="Whyte L.G."/>
        </authorList>
    </citation>
    <scope>NUCLEOTIDE SEQUENCE [LARGE SCALE GENOMIC DNA]</scope>
    <source>
        <strain evidence="2 3">S9.3A</strain>
    </source>
</reference>
<accession>A0A502CW64</accession>
<dbReference type="Proteomes" id="UP000317722">
    <property type="component" value="Unassembled WGS sequence"/>
</dbReference>
<evidence type="ECO:0000313" key="3">
    <source>
        <dbReference type="Proteomes" id="UP000317722"/>
    </source>
</evidence>
<dbReference type="RefSeq" id="WP_140741219.1">
    <property type="nucleotide sequence ID" value="NZ_RCZM01000004.1"/>
</dbReference>
<feature type="region of interest" description="Disordered" evidence="1">
    <location>
        <begin position="1"/>
        <end position="41"/>
    </location>
</feature>
<feature type="compositionally biased region" description="Basic and acidic residues" evidence="1">
    <location>
        <begin position="29"/>
        <end position="41"/>
    </location>
</feature>
<sequence>MEKKYPSSPDDVIDSRWTHNPQAVSPKPHGNDRRTPPKPDLDAQMREIINPWLAHDRSAADTLTALVALADEHG</sequence>
<evidence type="ECO:0000313" key="2">
    <source>
        <dbReference type="EMBL" id="TPG16066.1"/>
    </source>
</evidence>
<name>A0A502CW64_9MICO</name>
<protein>
    <submittedName>
        <fullName evidence="2">Uncharacterized protein</fullName>
    </submittedName>
</protein>
<evidence type="ECO:0000256" key="1">
    <source>
        <dbReference type="SAM" id="MobiDB-lite"/>
    </source>
</evidence>
<comment type="caution">
    <text evidence="2">The sequence shown here is derived from an EMBL/GenBank/DDBJ whole genome shotgun (WGS) entry which is preliminary data.</text>
</comment>
<dbReference type="EMBL" id="RCZM01000004">
    <property type="protein sequence ID" value="TPG16066.1"/>
    <property type="molecule type" value="Genomic_DNA"/>
</dbReference>
<organism evidence="2 3">
    <name type="scientific">Pedococcus bigeumensis</name>
    <dbReference type="NCBI Taxonomy" id="433644"/>
    <lineage>
        <taxon>Bacteria</taxon>
        <taxon>Bacillati</taxon>
        <taxon>Actinomycetota</taxon>
        <taxon>Actinomycetes</taxon>
        <taxon>Micrococcales</taxon>
        <taxon>Intrasporangiaceae</taxon>
        <taxon>Pedococcus</taxon>
    </lineage>
</organism>
<gene>
    <name evidence="2" type="ORF">EAH86_12570</name>
</gene>